<protein>
    <submittedName>
        <fullName evidence="1">Uncharacterized protein</fullName>
    </submittedName>
</protein>
<dbReference type="Proteomes" id="UP001324427">
    <property type="component" value="Unassembled WGS sequence"/>
</dbReference>
<name>A0AAV9J327_9PEZI</name>
<feature type="non-terminal residue" evidence="1">
    <location>
        <position position="51"/>
    </location>
</feature>
<sequence>VIAARRNGCRRSSACRSCTTCAPRRPRPMALARPSMGGMGARSSSLLATFF</sequence>
<organism evidence="1 2">
    <name type="scientific">Oleoguttula mirabilis</name>
    <dbReference type="NCBI Taxonomy" id="1507867"/>
    <lineage>
        <taxon>Eukaryota</taxon>
        <taxon>Fungi</taxon>
        <taxon>Dikarya</taxon>
        <taxon>Ascomycota</taxon>
        <taxon>Pezizomycotina</taxon>
        <taxon>Dothideomycetes</taxon>
        <taxon>Dothideomycetidae</taxon>
        <taxon>Mycosphaerellales</taxon>
        <taxon>Teratosphaeriaceae</taxon>
        <taxon>Oleoguttula</taxon>
    </lineage>
</organism>
<keyword evidence="2" id="KW-1185">Reference proteome</keyword>
<accession>A0AAV9J327</accession>
<reference evidence="1 2" key="1">
    <citation type="submission" date="2021-11" db="EMBL/GenBank/DDBJ databases">
        <title>Black yeast isolated from Biological Soil Crust.</title>
        <authorList>
            <person name="Kurbessoian T."/>
        </authorList>
    </citation>
    <scope>NUCLEOTIDE SEQUENCE [LARGE SCALE GENOMIC DNA]</scope>
    <source>
        <strain evidence="1 2">CCFEE 5522</strain>
    </source>
</reference>
<evidence type="ECO:0000313" key="1">
    <source>
        <dbReference type="EMBL" id="KAK4539244.1"/>
    </source>
</evidence>
<feature type="non-terminal residue" evidence="1">
    <location>
        <position position="1"/>
    </location>
</feature>
<dbReference type="AlphaFoldDB" id="A0AAV9J327"/>
<gene>
    <name evidence="1" type="ORF">LTR36_000850</name>
</gene>
<evidence type="ECO:0000313" key="2">
    <source>
        <dbReference type="Proteomes" id="UP001324427"/>
    </source>
</evidence>
<dbReference type="EMBL" id="JAVFHQ010000106">
    <property type="protein sequence ID" value="KAK4539244.1"/>
    <property type="molecule type" value="Genomic_DNA"/>
</dbReference>
<comment type="caution">
    <text evidence="1">The sequence shown here is derived from an EMBL/GenBank/DDBJ whole genome shotgun (WGS) entry which is preliminary data.</text>
</comment>
<proteinExistence type="predicted"/>